<dbReference type="InterPro" id="IPR037185">
    <property type="entry name" value="EmrE-like"/>
</dbReference>
<feature type="transmembrane region" description="Helical" evidence="1">
    <location>
        <begin position="244"/>
        <end position="264"/>
    </location>
</feature>
<dbReference type="Proteomes" id="UP000176741">
    <property type="component" value="Unassembled WGS sequence"/>
</dbReference>
<comment type="caution">
    <text evidence="3">The sequence shown here is derived from an EMBL/GenBank/DDBJ whole genome shotgun (WGS) entry which is preliminary data.</text>
</comment>
<sequence length="291" mass="31762">MWFYTALLTSVVSATAVIISKKLIKSVSASVLTWATLVLATPIILIFTFREGIPQLNHLFYLGVSGSVIFYIISQVVGFKAMRISDLSAIYPLISLGPLFTLIIALLPPLSEKPSLLATEGVFVTLFGAYILNATKSREGLLEPIRLLFKSKVSLLMMTSVLTNSIVIVFDKLAINNTLPQNTTFTLFIENLMVIFGLLPVLYIRNKNFYQQITGNTKLFLLLGLINAVSTMLGFSAIGGGNVGLVATILKTQVLFVLLFSYVVFKDRAKLETLIGSAVMIAGMVLIKIGL</sequence>
<feature type="domain" description="EamA" evidence="2">
    <location>
        <begin position="154"/>
        <end position="287"/>
    </location>
</feature>
<dbReference type="Pfam" id="PF00892">
    <property type="entry name" value="EamA"/>
    <property type="match status" value="2"/>
</dbReference>
<feature type="transmembrane region" description="Helical" evidence="1">
    <location>
        <begin position="187"/>
        <end position="205"/>
    </location>
</feature>
<dbReference type="InterPro" id="IPR000620">
    <property type="entry name" value="EamA_dom"/>
</dbReference>
<feature type="transmembrane region" description="Helical" evidence="1">
    <location>
        <begin position="31"/>
        <end position="53"/>
    </location>
</feature>
<accession>A0A1F7Y0Z5</accession>
<proteinExistence type="predicted"/>
<feature type="transmembrane region" description="Helical" evidence="1">
    <location>
        <begin position="217"/>
        <end position="238"/>
    </location>
</feature>
<evidence type="ECO:0000256" key="1">
    <source>
        <dbReference type="SAM" id="Phobius"/>
    </source>
</evidence>
<keyword evidence="1" id="KW-1133">Transmembrane helix</keyword>
<protein>
    <recommendedName>
        <fullName evidence="2">EamA domain-containing protein</fullName>
    </recommendedName>
</protein>
<keyword evidence="1" id="KW-0812">Transmembrane</keyword>
<reference evidence="3 4" key="1">
    <citation type="journal article" date="2016" name="Nat. Commun.">
        <title>Thousands of microbial genomes shed light on interconnected biogeochemical processes in an aquifer system.</title>
        <authorList>
            <person name="Anantharaman K."/>
            <person name="Brown C.T."/>
            <person name="Hug L.A."/>
            <person name="Sharon I."/>
            <person name="Castelle C.J."/>
            <person name="Probst A.J."/>
            <person name="Thomas B.C."/>
            <person name="Singh A."/>
            <person name="Wilkins M.J."/>
            <person name="Karaoz U."/>
            <person name="Brodie E.L."/>
            <person name="Williams K.H."/>
            <person name="Hubbard S.S."/>
            <person name="Banfield J.F."/>
        </authorList>
    </citation>
    <scope>NUCLEOTIDE SEQUENCE [LARGE SCALE GENOMIC DNA]</scope>
</reference>
<feature type="transmembrane region" description="Helical" evidence="1">
    <location>
        <begin position="89"/>
        <end position="108"/>
    </location>
</feature>
<name>A0A1F7Y0Z5_9BACT</name>
<feature type="domain" description="EamA" evidence="2">
    <location>
        <begin position="3"/>
        <end position="133"/>
    </location>
</feature>
<feature type="transmembrane region" description="Helical" evidence="1">
    <location>
        <begin position="153"/>
        <end position="175"/>
    </location>
</feature>
<feature type="transmembrane region" description="Helical" evidence="1">
    <location>
        <begin position="114"/>
        <end position="132"/>
    </location>
</feature>
<dbReference type="GO" id="GO:0016020">
    <property type="term" value="C:membrane"/>
    <property type="evidence" value="ECO:0007669"/>
    <property type="project" value="InterPro"/>
</dbReference>
<evidence type="ECO:0000259" key="2">
    <source>
        <dbReference type="Pfam" id="PF00892"/>
    </source>
</evidence>
<dbReference type="AlphaFoldDB" id="A0A1F7Y0Z5"/>
<keyword evidence="1" id="KW-0472">Membrane</keyword>
<dbReference type="EMBL" id="MGGD01000023">
    <property type="protein sequence ID" value="OGM20961.1"/>
    <property type="molecule type" value="Genomic_DNA"/>
</dbReference>
<dbReference type="SUPFAM" id="SSF103481">
    <property type="entry name" value="Multidrug resistance efflux transporter EmrE"/>
    <property type="match status" value="2"/>
</dbReference>
<evidence type="ECO:0000313" key="4">
    <source>
        <dbReference type="Proteomes" id="UP000176741"/>
    </source>
</evidence>
<feature type="transmembrane region" description="Helical" evidence="1">
    <location>
        <begin position="59"/>
        <end position="77"/>
    </location>
</feature>
<evidence type="ECO:0000313" key="3">
    <source>
        <dbReference type="EMBL" id="OGM20961.1"/>
    </source>
</evidence>
<organism evidence="3 4">
    <name type="scientific">Candidatus Woesebacteria bacterium RIFCSPHIGHO2_01_FULL_38_26b</name>
    <dbReference type="NCBI Taxonomy" id="1802491"/>
    <lineage>
        <taxon>Bacteria</taxon>
        <taxon>Candidatus Woeseibacteriota</taxon>
    </lineage>
</organism>
<gene>
    <name evidence="3" type="ORF">A2771_04395</name>
</gene>